<dbReference type="RefSeq" id="WP_183981767.1">
    <property type="nucleotide sequence ID" value="NZ_JACIEV010000001.1"/>
</dbReference>
<keyword evidence="2" id="KW-0812">Transmembrane</keyword>
<name>A0A840F344_9SPHN</name>
<proteinExistence type="predicted"/>
<feature type="transmembrane region" description="Helical" evidence="2">
    <location>
        <begin position="57"/>
        <end position="79"/>
    </location>
</feature>
<feature type="region of interest" description="Disordered" evidence="1">
    <location>
        <begin position="1"/>
        <end position="42"/>
    </location>
</feature>
<keyword evidence="2" id="KW-0472">Membrane</keyword>
<keyword evidence="2" id="KW-1133">Transmembrane helix</keyword>
<sequence>MKPANDAPPPIGTAETNNLVSQPGYWQGMPNDQPMRGAAFPDQATPRTLPARYYRSISLAAWGGVIALGVLSWVAIFHLF</sequence>
<accession>A0A840F344</accession>
<evidence type="ECO:0000313" key="3">
    <source>
        <dbReference type="EMBL" id="MBB4152250.1"/>
    </source>
</evidence>
<reference evidence="3 4" key="1">
    <citation type="submission" date="2020-08" db="EMBL/GenBank/DDBJ databases">
        <title>Genomic Encyclopedia of Type Strains, Phase IV (KMG-IV): sequencing the most valuable type-strain genomes for metagenomic binning, comparative biology and taxonomic classification.</title>
        <authorList>
            <person name="Goeker M."/>
        </authorList>
    </citation>
    <scope>NUCLEOTIDE SEQUENCE [LARGE SCALE GENOMIC DNA]</scope>
    <source>
        <strain evidence="3 4">YC6723</strain>
    </source>
</reference>
<feature type="compositionally biased region" description="Pro residues" evidence="1">
    <location>
        <begin position="1"/>
        <end position="11"/>
    </location>
</feature>
<dbReference type="EMBL" id="JACIEV010000001">
    <property type="protein sequence ID" value="MBB4152250.1"/>
    <property type="molecule type" value="Genomic_DNA"/>
</dbReference>
<evidence type="ECO:0000256" key="2">
    <source>
        <dbReference type="SAM" id="Phobius"/>
    </source>
</evidence>
<evidence type="ECO:0000256" key="1">
    <source>
        <dbReference type="SAM" id="MobiDB-lite"/>
    </source>
</evidence>
<dbReference type="AlphaFoldDB" id="A0A840F344"/>
<dbReference type="Proteomes" id="UP000529795">
    <property type="component" value="Unassembled WGS sequence"/>
</dbReference>
<evidence type="ECO:0000313" key="4">
    <source>
        <dbReference type="Proteomes" id="UP000529795"/>
    </source>
</evidence>
<keyword evidence="4" id="KW-1185">Reference proteome</keyword>
<protein>
    <submittedName>
        <fullName evidence="3">Uncharacterized protein</fullName>
    </submittedName>
</protein>
<gene>
    <name evidence="3" type="ORF">GGQ80_000126</name>
</gene>
<organism evidence="3 4">
    <name type="scientific">Sphingomonas jinjuensis</name>
    <dbReference type="NCBI Taxonomy" id="535907"/>
    <lineage>
        <taxon>Bacteria</taxon>
        <taxon>Pseudomonadati</taxon>
        <taxon>Pseudomonadota</taxon>
        <taxon>Alphaproteobacteria</taxon>
        <taxon>Sphingomonadales</taxon>
        <taxon>Sphingomonadaceae</taxon>
        <taxon>Sphingomonas</taxon>
    </lineage>
</organism>
<comment type="caution">
    <text evidence="3">The sequence shown here is derived from an EMBL/GenBank/DDBJ whole genome shotgun (WGS) entry which is preliminary data.</text>
</comment>